<reference evidence="3 4" key="1">
    <citation type="journal article" date="2008" name="Int. J. Syst. Evol. Microbiol.">
        <title>Tessaracoccus flavescens sp. nov., isolated from marine sediment.</title>
        <authorList>
            <person name="Lee D.W."/>
            <person name="Lee S.D."/>
        </authorList>
    </citation>
    <scope>NUCLEOTIDE SEQUENCE [LARGE SCALE GENOMIC DNA]</scope>
    <source>
        <strain evidence="3 4">SST-39T</strain>
    </source>
</reference>
<dbReference type="InterPro" id="IPR037171">
    <property type="entry name" value="NagB/RpiA_transferase-like"/>
</dbReference>
<dbReference type="GO" id="GO:0008410">
    <property type="term" value="F:CoA-transferase activity"/>
    <property type="evidence" value="ECO:0007669"/>
    <property type="project" value="InterPro"/>
</dbReference>
<gene>
    <name evidence="3" type="ORF">BW733_14665</name>
</gene>
<evidence type="ECO:0008006" key="5">
    <source>
        <dbReference type="Google" id="ProtNLM"/>
    </source>
</evidence>
<dbReference type="EMBL" id="CP019607">
    <property type="protein sequence ID" value="AQP51880.1"/>
    <property type="molecule type" value="Genomic_DNA"/>
</dbReference>
<dbReference type="KEGG" id="tfa:BW733_14665"/>
<protein>
    <recommendedName>
        <fullName evidence="5">Succinyl-CoA--3-ketoacid-CoA transferase</fullName>
    </recommendedName>
</protein>
<dbReference type="PANTHER" id="PTHR13707">
    <property type="entry name" value="KETOACID-COENZYME A TRANSFERASE"/>
    <property type="match status" value="1"/>
</dbReference>
<proteinExistence type="inferred from homology"/>
<organism evidence="3 4">
    <name type="scientific">Tessaracoccus flavescens</name>
    <dbReference type="NCBI Taxonomy" id="399497"/>
    <lineage>
        <taxon>Bacteria</taxon>
        <taxon>Bacillati</taxon>
        <taxon>Actinomycetota</taxon>
        <taxon>Actinomycetes</taxon>
        <taxon>Propionibacteriales</taxon>
        <taxon>Propionibacteriaceae</taxon>
        <taxon>Tessaracoccus</taxon>
    </lineage>
</organism>
<evidence type="ECO:0000313" key="3">
    <source>
        <dbReference type="EMBL" id="AQP51880.1"/>
    </source>
</evidence>
<dbReference type="Proteomes" id="UP000188235">
    <property type="component" value="Chromosome"/>
</dbReference>
<keyword evidence="4" id="KW-1185">Reference proteome</keyword>
<dbReference type="PROSITE" id="PS01273">
    <property type="entry name" value="COA_TRANSF_1"/>
    <property type="match status" value="1"/>
</dbReference>
<evidence type="ECO:0000313" key="4">
    <source>
        <dbReference type="Proteomes" id="UP000188235"/>
    </source>
</evidence>
<dbReference type="PANTHER" id="PTHR13707:SF60">
    <property type="entry name" value="ACETATE COA-TRANSFERASE SUBUNIT ALPHA"/>
    <property type="match status" value="1"/>
</dbReference>
<comment type="similarity">
    <text evidence="1">Belongs to the 3-oxoacid CoA-transferase subunit A family.</text>
</comment>
<dbReference type="InterPro" id="IPR004163">
    <property type="entry name" value="CoA_transf_BS"/>
</dbReference>
<dbReference type="SMART" id="SM00882">
    <property type="entry name" value="CoA_trans"/>
    <property type="match status" value="1"/>
</dbReference>
<dbReference type="Gene3D" id="3.40.1080.10">
    <property type="entry name" value="Glutaconate Coenzyme A-transferase"/>
    <property type="match status" value="2"/>
</dbReference>
<sequence length="158" mass="16742">MADISDGATIAVGGFGLTGIPWFLIDALLEHGASDLEVVSNNLGVDGQGLGKLLEAHRIRRAVSSYIGENKEFMRQYLAGELEVELTPQGTLADRHGNLRFHAAAQNFNPPAAMSGRLTIVEAEKVGEPGELDPADVHVAGVFVDRVVALTPEGPSSR</sequence>
<evidence type="ECO:0000256" key="2">
    <source>
        <dbReference type="ARBA" id="ARBA00022679"/>
    </source>
</evidence>
<dbReference type="InterPro" id="IPR004165">
    <property type="entry name" value="CoA_trans_fam_I"/>
</dbReference>
<keyword evidence="2" id="KW-0808">Transferase</keyword>
<dbReference type="Pfam" id="PF01144">
    <property type="entry name" value="CoA_trans"/>
    <property type="match status" value="1"/>
</dbReference>
<accession>A0A1Q2D0C8</accession>
<dbReference type="SUPFAM" id="SSF100950">
    <property type="entry name" value="NagB/RpiA/CoA transferase-like"/>
    <property type="match status" value="1"/>
</dbReference>
<dbReference type="STRING" id="399497.BW733_14665"/>
<name>A0A1Q2D0C8_9ACTN</name>
<evidence type="ECO:0000256" key="1">
    <source>
        <dbReference type="ARBA" id="ARBA00005612"/>
    </source>
</evidence>
<dbReference type="AlphaFoldDB" id="A0A1Q2D0C8"/>
<dbReference type="OrthoDB" id="9778604at2"/>